<reference evidence="1 2" key="1">
    <citation type="submission" date="2020-10" db="EMBL/GenBank/DDBJ databases">
        <title>The Coptis chinensis genome and diversification of protoberbering-type alkaloids.</title>
        <authorList>
            <person name="Wang B."/>
            <person name="Shu S."/>
            <person name="Song C."/>
            <person name="Liu Y."/>
        </authorList>
    </citation>
    <scope>NUCLEOTIDE SEQUENCE [LARGE SCALE GENOMIC DNA]</scope>
    <source>
        <strain evidence="1">HL-2020</strain>
        <tissue evidence="1">Leaf</tissue>
    </source>
</reference>
<sequence>MMDLPQRSVVNAAPWILTVAAATIDHDFESDDIYGEKNVIKNASSKNGCFSSFKYNNEKAFGNPIIGRTNRIAVLDLYGAGADKQSRLRPSIIPPTSRSHPSQLLRSSTIDEDVFALEAQLSCPTMMKEMFKHLELDLRVALLGNDNGDSLNEMETSKTSP</sequence>
<gene>
    <name evidence="1" type="ORF">IFM89_019140</name>
</gene>
<accession>A0A835H637</accession>
<evidence type="ECO:0000313" key="2">
    <source>
        <dbReference type="Proteomes" id="UP000631114"/>
    </source>
</evidence>
<dbReference type="Proteomes" id="UP000631114">
    <property type="component" value="Unassembled WGS sequence"/>
</dbReference>
<name>A0A835H637_9MAGN</name>
<evidence type="ECO:0000313" key="1">
    <source>
        <dbReference type="EMBL" id="KAF9592935.1"/>
    </source>
</evidence>
<dbReference type="EMBL" id="JADFTS010000008">
    <property type="protein sequence ID" value="KAF9592935.1"/>
    <property type="molecule type" value="Genomic_DNA"/>
</dbReference>
<organism evidence="1 2">
    <name type="scientific">Coptis chinensis</name>
    <dbReference type="NCBI Taxonomy" id="261450"/>
    <lineage>
        <taxon>Eukaryota</taxon>
        <taxon>Viridiplantae</taxon>
        <taxon>Streptophyta</taxon>
        <taxon>Embryophyta</taxon>
        <taxon>Tracheophyta</taxon>
        <taxon>Spermatophyta</taxon>
        <taxon>Magnoliopsida</taxon>
        <taxon>Ranunculales</taxon>
        <taxon>Ranunculaceae</taxon>
        <taxon>Coptidoideae</taxon>
        <taxon>Coptis</taxon>
    </lineage>
</organism>
<protein>
    <submittedName>
        <fullName evidence="1">Uncharacterized protein</fullName>
    </submittedName>
</protein>
<keyword evidence="2" id="KW-1185">Reference proteome</keyword>
<proteinExistence type="predicted"/>
<comment type="caution">
    <text evidence="1">The sequence shown here is derived from an EMBL/GenBank/DDBJ whole genome shotgun (WGS) entry which is preliminary data.</text>
</comment>
<dbReference type="AlphaFoldDB" id="A0A835H637"/>
<dbReference type="OrthoDB" id="10256524at2759"/>